<dbReference type="PANTHER" id="PTHR31339:SF9">
    <property type="entry name" value="PLASMIN AND FIBRONECTIN-BINDING PROTEIN A"/>
    <property type="match status" value="1"/>
</dbReference>
<dbReference type="SUPFAM" id="SSF51126">
    <property type="entry name" value="Pectin lyase-like"/>
    <property type="match status" value="1"/>
</dbReference>
<dbReference type="Pfam" id="PF13229">
    <property type="entry name" value="Beta_helix"/>
    <property type="match status" value="2"/>
</dbReference>
<sequence>MLNVQDFGAKGDNQTDDTQAIEAALDAAAGGEATLWFPTGTYLTHPLKVPSHVTLMGHSSWGYLDRDDKDPDFKGRTTLAALSGDANAFLDLDDIRGTRILGLTLDGRKQGEAMHGIYTRNRGNELHNMIEDCRIEHFTGSGIRFERAWVLGVRRSLIMFNGGHGIDLTSGYDGWIIDCQVSANGGYGLFARGQAPDDMSEEEKEALKFFGAASIKITANRIEWNKQGGIYFNGSNSMQITGCSLDHNFGPGVHLKNSVANTVSGNLIRSSGVDKQDDQCSQVLLEGCNGTSVTGNTLWGWYNRTEHDFTYPYPYFGIIAKNLSGCVIADNAMYHASSKEGVRDDGGHTGTIIKDNAYVKPNIEFDEDGGWKLLDDPVGT</sequence>
<accession>A0A7X0HAJ3</accession>
<dbReference type="InterPro" id="IPR022441">
    <property type="entry name" value="Para_beta_helix_rpt-2"/>
</dbReference>
<dbReference type="RefSeq" id="WP_184678318.1">
    <property type="nucleotide sequence ID" value="NZ_JACHGY010000001.1"/>
</dbReference>
<dbReference type="InterPro" id="IPR012334">
    <property type="entry name" value="Pectin_lyas_fold"/>
</dbReference>
<feature type="domain" description="Rhamnogalacturonase A/B/Epimerase-like pectate lyase" evidence="1">
    <location>
        <begin position="2"/>
        <end position="60"/>
    </location>
</feature>
<evidence type="ECO:0000259" key="1">
    <source>
        <dbReference type="Pfam" id="PF12708"/>
    </source>
</evidence>
<dbReference type="Pfam" id="PF12708">
    <property type="entry name" value="Pect-lyase_RHGA_epim"/>
    <property type="match status" value="1"/>
</dbReference>
<dbReference type="InterPro" id="IPR051801">
    <property type="entry name" value="GH28_Enzymes"/>
</dbReference>
<name>A0A7X0HAJ3_9BACT</name>
<keyword evidence="4" id="KW-1185">Reference proteome</keyword>
<evidence type="ECO:0000313" key="4">
    <source>
        <dbReference type="Proteomes" id="UP000541810"/>
    </source>
</evidence>
<dbReference type="NCBIfam" id="TIGR03804">
    <property type="entry name" value="para_beta_helix"/>
    <property type="match status" value="1"/>
</dbReference>
<dbReference type="PANTHER" id="PTHR31339">
    <property type="entry name" value="PECTIN LYASE-RELATED"/>
    <property type="match status" value="1"/>
</dbReference>
<evidence type="ECO:0000313" key="3">
    <source>
        <dbReference type="EMBL" id="MBB6430824.1"/>
    </source>
</evidence>
<reference evidence="3 4" key="1">
    <citation type="submission" date="2020-08" db="EMBL/GenBank/DDBJ databases">
        <title>Genomic Encyclopedia of Type Strains, Phase IV (KMG-IV): sequencing the most valuable type-strain genomes for metagenomic binning, comparative biology and taxonomic classification.</title>
        <authorList>
            <person name="Goeker M."/>
        </authorList>
    </citation>
    <scope>NUCLEOTIDE SEQUENCE [LARGE SCALE GENOMIC DNA]</scope>
    <source>
        <strain evidence="3 4">DSM 103725</strain>
    </source>
</reference>
<evidence type="ECO:0000259" key="2">
    <source>
        <dbReference type="Pfam" id="PF13229"/>
    </source>
</evidence>
<dbReference type="InterPro" id="IPR039448">
    <property type="entry name" value="Beta_helix"/>
</dbReference>
<dbReference type="AlphaFoldDB" id="A0A7X0HAJ3"/>
<dbReference type="InterPro" id="IPR024535">
    <property type="entry name" value="RHGA/B-epi-like_pectate_lyase"/>
</dbReference>
<proteinExistence type="predicted"/>
<dbReference type="Proteomes" id="UP000541810">
    <property type="component" value="Unassembled WGS sequence"/>
</dbReference>
<dbReference type="EMBL" id="JACHGY010000001">
    <property type="protein sequence ID" value="MBB6430824.1"/>
    <property type="molecule type" value="Genomic_DNA"/>
</dbReference>
<gene>
    <name evidence="3" type="ORF">HNQ40_002630</name>
</gene>
<organism evidence="3 4">
    <name type="scientific">Algisphaera agarilytica</name>
    <dbReference type="NCBI Taxonomy" id="1385975"/>
    <lineage>
        <taxon>Bacteria</taxon>
        <taxon>Pseudomonadati</taxon>
        <taxon>Planctomycetota</taxon>
        <taxon>Phycisphaerae</taxon>
        <taxon>Phycisphaerales</taxon>
        <taxon>Phycisphaeraceae</taxon>
        <taxon>Algisphaera</taxon>
    </lineage>
</organism>
<dbReference type="InterPro" id="IPR011050">
    <property type="entry name" value="Pectin_lyase_fold/virulence"/>
</dbReference>
<comment type="caution">
    <text evidence="3">The sequence shown here is derived from an EMBL/GenBank/DDBJ whole genome shotgun (WGS) entry which is preliminary data.</text>
</comment>
<dbReference type="SMART" id="SM00710">
    <property type="entry name" value="PbH1"/>
    <property type="match status" value="6"/>
</dbReference>
<dbReference type="Gene3D" id="2.160.20.10">
    <property type="entry name" value="Single-stranded right-handed beta-helix, Pectin lyase-like"/>
    <property type="match status" value="1"/>
</dbReference>
<feature type="domain" description="Right handed beta helix" evidence="2">
    <location>
        <begin position="124"/>
        <end position="192"/>
    </location>
</feature>
<feature type="domain" description="Right handed beta helix" evidence="2">
    <location>
        <begin position="211"/>
        <end position="356"/>
    </location>
</feature>
<protein>
    <submittedName>
        <fullName evidence="3">Parallel beta-helix repeat protein</fullName>
    </submittedName>
</protein>
<dbReference type="InterPro" id="IPR006626">
    <property type="entry name" value="PbH1"/>
</dbReference>